<evidence type="ECO:0000256" key="2">
    <source>
        <dbReference type="SAM" id="Phobius"/>
    </source>
</evidence>
<name>A0A9D1I347_9FIRM</name>
<dbReference type="Pfam" id="PF12733">
    <property type="entry name" value="Cadherin-like"/>
    <property type="match status" value="1"/>
</dbReference>
<feature type="transmembrane region" description="Helical" evidence="2">
    <location>
        <begin position="373"/>
        <end position="394"/>
    </location>
</feature>
<reference evidence="5" key="2">
    <citation type="journal article" date="2021" name="PeerJ">
        <title>Extensive microbial diversity within the chicken gut microbiome revealed by metagenomics and culture.</title>
        <authorList>
            <person name="Gilroy R."/>
            <person name="Ravi A."/>
            <person name="Getino M."/>
            <person name="Pursley I."/>
            <person name="Horton D.L."/>
            <person name="Alikhan N.F."/>
            <person name="Baker D."/>
            <person name="Gharbi K."/>
            <person name="Hall N."/>
            <person name="Watson M."/>
            <person name="Adriaenssens E.M."/>
            <person name="Foster-Nyarko E."/>
            <person name="Jarju S."/>
            <person name="Secka A."/>
            <person name="Antonio M."/>
            <person name="Oren A."/>
            <person name="Chaudhuri R.R."/>
            <person name="La Ragione R."/>
            <person name="Hildebrand F."/>
            <person name="Pallen M.J."/>
        </authorList>
    </citation>
    <scope>NUCLEOTIDE SEQUENCE</scope>
    <source>
        <strain evidence="5">11300</strain>
    </source>
</reference>
<accession>A0A9D1I347</accession>
<feature type="compositionally biased region" description="Acidic residues" evidence="1">
    <location>
        <begin position="443"/>
        <end position="452"/>
    </location>
</feature>
<dbReference type="Proteomes" id="UP000824091">
    <property type="component" value="Unassembled WGS sequence"/>
</dbReference>
<comment type="caution">
    <text evidence="5">The sequence shown here is derived from an EMBL/GenBank/DDBJ whole genome shotgun (WGS) entry which is preliminary data.</text>
</comment>
<dbReference type="InterPro" id="IPR025883">
    <property type="entry name" value="Cadherin-like_domain"/>
</dbReference>
<evidence type="ECO:0000256" key="3">
    <source>
        <dbReference type="SAM" id="SignalP"/>
    </source>
</evidence>
<keyword evidence="2" id="KW-0472">Membrane</keyword>
<gene>
    <name evidence="5" type="ORF">IAD16_03875</name>
</gene>
<dbReference type="AlphaFoldDB" id="A0A9D1I347"/>
<feature type="domain" description="Cadherin-like beta-sandwich-like" evidence="4">
    <location>
        <begin position="158"/>
        <end position="238"/>
    </location>
</feature>
<evidence type="ECO:0000259" key="4">
    <source>
        <dbReference type="Pfam" id="PF12733"/>
    </source>
</evidence>
<keyword evidence="2" id="KW-0812">Transmembrane</keyword>
<feature type="signal peptide" evidence="3">
    <location>
        <begin position="1"/>
        <end position="26"/>
    </location>
</feature>
<organism evidence="5 6">
    <name type="scientific">Candidatus Fimisoma avicola</name>
    <dbReference type="NCBI Taxonomy" id="2840826"/>
    <lineage>
        <taxon>Bacteria</taxon>
        <taxon>Bacillati</taxon>
        <taxon>Bacillota</taxon>
        <taxon>Clostridia</taxon>
        <taxon>Eubacteriales</taxon>
        <taxon>Candidatus Fimisoma</taxon>
    </lineage>
</organism>
<keyword evidence="3" id="KW-0732">Signal</keyword>
<evidence type="ECO:0000313" key="6">
    <source>
        <dbReference type="Proteomes" id="UP000824091"/>
    </source>
</evidence>
<sequence length="452" mass="47428">MNIQKKFLILTIIIVVIASSSICAFAATVKASLTTNKSTYETDDKVAVTLTYSGTTFGSATAVIQYDASSLRFTGADSGTSAYGSSGEIRATKIDEVGHSTLSMTFYFTPLKNGNSTVTAVTEEGADLSFNAITANSASATVSVRSPSSSSASGNANLASLSVSAGTLSPSFSASRTSYTVNVDNDVTVCTISATPADSGASISVSGSMYLSVGTNTRKVTVTAENGTTKTYTITIIRSGDGSSSEGTDTEDPNGGDAQNPAEDIKATVGDKEYIVNDTFTENDFPTGFTMTIAQYGDHEIPVIKDNALKYTLALLTDPETGDSRWFFYDEETDTFSERVEMTADEAMEYANLLSDSGKPDGGEKGMTASDKILFAGLGATVAALAVAVMVLQVKILRRKKPRKAPQIPYSQDQDTLDDASHGSGTDQMGEDDNGETGHEKEEPDTDPGADN</sequence>
<evidence type="ECO:0000313" key="5">
    <source>
        <dbReference type="EMBL" id="HIU27511.1"/>
    </source>
</evidence>
<reference evidence="5" key="1">
    <citation type="submission" date="2020-10" db="EMBL/GenBank/DDBJ databases">
        <authorList>
            <person name="Gilroy R."/>
        </authorList>
    </citation>
    <scope>NUCLEOTIDE SEQUENCE</scope>
    <source>
        <strain evidence="5">11300</strain>
    </source>
</reference>
<proteinExistence type="predicted"/>
<feature type="region of interest" description="Disordered" evidence="1">
    <location>
        <begin position="237"/>
        <end position="262"/>
    </location>
</feature>
<protein>
    <submittedName>
        <fullName evidence="5">Cadherin-like beta sandwich domain-containing protein</fullName>
    </submittedName>
</protein>
<feature type="region of interest" description="Disordered" evidence="1">
    <location>
        <begin position="402"/>
        <end position="452"/>
    </location>
</feature>
<keyword evidence="2" id="KW-1133">Transmembrane helix</keyword>
<evidence type="ECO:0000256" key="1">
    <source>
        <dbReference type="SAM" id="MobiDB-lite"/>
    </source>
</evidence>
<feature type="chain" id="PRO_5038723313" evidence="3">
    <location>
        <begin position="27"/>
        <end position="452"/>
    </location>
</feature>
<dbReference type="EMBL" id="DVMO01000057">
    <property type="protein sequence ID" value="HIU27511.1"/>
    <property type="molecule type" value="Genomic_DNA"/>
</dbReference>